<dbReference type="Gene3D" id="1.10.8.1220">
    <property type="match status" value="1"/>
</dbReference>
<keyword evidence="3" id="KW-1185">Reference proteome</keyword>
<name>A0A8K0KKS7_LADFU</name>
<dbReference type="GO" id="GO:0051959">
    <property type="term" value="F:dynein light intermediate chain binding"/>
    <property type="evidence" value="ECO:0007669"/>
    <property type="project" value="InterPro"/>
</dbReference>
<dbReference type="Proteomes" id="UP000792457">
    <property type="component" value="Unassembled WGS sequence"/>
</dbReference>
<dbReference type="OrthoDB" id="10251809at2759"/>
<organism evidence="2 3">
    <name type="scientific">Ladona fulva</name>
    <name type="common">Scarce chaser dragonfly</name>
    <name type="synonym">Libellula fulva</name>
    <dbReference type="NCBI Taxonomy" id="123851"/>
    <lineage>
        <taxon>Eukaryota</taxon>
        <taxon>Metazoa</taxon>
        <taxon>Ecdysozoa</taxon>
        <taxon>Arthropoda</taxon>
        <taxon>Hexapoda</taxon>
        <taxon>Insecta</taxon>
        <taxon>Pterygota</taxon>
        <taxon>Palaeoptera</taxon>
        <taxon>Odonata</taxon>
        <taxon>Epiprocta</taxon>
        <taxon>Anisoptera</taxon>
        <taxon>Libelluloidea</taxon>
        <taxon>Libellulidae</taxon>
        <taxon>Ladona</taxon>
    </lineage>
</organism>
<evidence type="ECO:0000259" key="1">
    <source>
        <dbReference type="Pfam" id="PF12781"/>
    </source>
</evidence>
<dbReference type="PANTHER" id="PTHR22878">
    <property type="entry name" value="DYNEIN HEAVY CHAIN 6, AXONEMAL-LIKE-RELATED"/>
    <property type="match status" value="1"/>
</dbReference>
<proteinExistence type="predicted"/>
<comment type="caution">
    <text evidence="2">The sequence shown here is derived from an EMBL/GenBank/DDBJ whole genome shotgun (WGS) entry which is preliminary data.</text>
</comment>
<accession>A0A8K0KKS7</accession>
<dbReference type="InterPro" id="IPR026983">
    <property type="entry name" value="DHC"/>
</dbReference>
<sequence length="233" mass="26968">MKEKLVPRDKPPLISRNLGLEAQLLSVVVGKERPDLEEEKDSLVTNIAAGWKLLKNLEDEILRLLNETEGSLLDDVHLVNTLKTSKATSISVKEQLEISEKTEIEIDSARELYRPCAERASILFFVLNDFSHIDPMYQFSLDSYFKLFVNSISKNWLSEDSWDNISELDKIPGFHGLISSFEHNPREWHQWYIANEPENTPLVGKFSLISDKKSNLEERIQTLNDYHTYAVYR</sequence>
<dbReference type="GO" id="GO:0030286">
    <property type="term" value="C:dynein complex"/>
    <property type="evidence" value="ECO:0007669"/>
    <property type="project" value="InterPro"/>
</dbReference>
<dbReference type="Gene3D" id="6.10.140.1060">
    <property type="match status" value="1"/>
</dbReference>
<evidence type="ECO:0000313" key="2">
    <source>
        <dbReference type="EMBL" id="KAG8236114.1"/>
    </source>
</evidence>
<gene>
    <name evidence="2" type="ORF">J437_LFUL000477</name>
</gene>
<dbReference type="EMBL" id="KZ308992">
    <property type="protein sequence ID" value="KAG8236114.1"/>
    <property type="molecule type" value="Genomic_DNA"/>
</dbReference>
<protein>
    <recommendedName>
        <fullName evidence="1">Dynein heavy chain ATP-binding dynein motor region domain-containing protein</fullName>
    </recommendedName>
</protein>
<reference evidence="2" key="2">
    <citation type="submission" date="2017-10" db="EMBL/GenBank/DDBJ databases">
        <title>Ladona fulva Genome sequencing and assembly.</title>
        <authorList>
            <person name="Murali S."/>
            <person name="Richards S."/>
            <person name="Bandaranaike D."/>
            <person name="Bellair M."/>
            <person name="Blankenburg K."/>
            <person name="Chao H."/>
            <person name="Dinh H."/>
            <person name="Doddapaneni H."/>
            <person name="Dugan-Rocha S."/>
            <person name="Elkadiri S."/>
            <person name="Gnanaolivu R."/>
            <person name="Hernandez B."/>
            <person name="Skinner E."/>
            <person name="Javaid M."/>
            <person name="Lee S."/>
            <person name="Li M."/>
            <person name="Ming W."/>
            <person name="Munidasa M."/>
            <person name="Muniz J."/>
            <person name="Nguyen L."/>
            <person name="Hughes D."/>
            <person name="Osuji N."/>
            <person name="Pu L.-L."/>
            <person name="Puazo M."/>
            <person name="Qu C."/>
            <person name="Quiroz J."/>
            <person name="Raj R."/>
            <person name="Weissenberger G."/>
            <person name="Xin Y."/>
            <person name="Zou X."/>
            <person name="Han Y."/>
            <person name="Worley K."/>
            <person name="Muzny D."/>
            <person name="Gibbs R."/>
        </authorList>
    </citation>
    <scope>NUCLEOTIDE SEQUENCE</scope>
    <source>
        <strain evidence="2">Sampled in the wild</strain>
    </source>
</reference>
<dbReference type="GO" id="GO:0007018">
    <property type="term" value="P:microtubule-based movement"/>
    <property type="evidence" value="ECO:0007669"/>
    <property type="project" value="InterPro"/>
</dbReference>
<dbReference type="PANTHER" id="PTHR22878:SF68">
    <property type="entry name" value="DYNEIN HEAVY CHAIN 6, AXONEMAL-LIKE"/>
    <property type="match status" value="1"/>
</dbReference>
<feature type="domain" description="Dynein heavy chain ATP-binding dynein motor region" evidence="1">
    <location>
        <begin position="18"/>
        <end position="91"/>
    </location>
</feature>
<dbReference type="AlphaFoldDB" id="A0A8K0KKS7"/>
<evidence type="ECO:0000313" key="3">
    <source>
        <dbReference type="Proteomes" id="UP000792457"/>
    </source>
</evidence>
<dbReference type="InterPro" id="IPR035706">
    <property type="entry name" value="AAA_9"/>
</dbReference>
<dbReference type="GO" id="GO:0045505">
    <property type="term" value="F:dynein intermediate chain binding"/>
    <property type="evidence" value="ECO:0007669"/>
    <property type="project" value="InterPro"/>
</dbReference>
<dbReference type="Pfam" id="PF12781">
    <property type="entry name" value="AAA_9"/>
    <property type="match status" value="1"/>
</dbReference>
<reference evidence="2" key="1">
    <citation type="submission" date="2013-04" db="EMBL/GenBank/DDBJ databases">
        <authorList>
            <person name="Qu J."/>
            <person name="Murali S.C."/>
            <person name="Bandaranaike D."/>
            <person name="Bellair M."/>
            <person name="Blankenburg K."/>
            <person name="Chao H."/>
            <person name="Dinh H."/>
            <person name="Doddapaneni H."/>
            <person name="Downs B."/>
            <person name="Dugan-Rocha S."/>
            <person name="Elkadiri S."/>
            <person name="Gnanaolivu R.D."/>
            <person name="Hernandez B."/>
            <person name="Javaid M."/>
            <person name="Jayaseelan J.C."/>
            <person name="Lee S."/>
            <person name="Li M."/>
            <person name="Ming W."/>
            <person name="Munidasa M."/>
            <person name="Muniz J."/>
            <person name="Nguyen L."/>
            <person name="Ongeri F."/>
            <person name="Osuji N."/>
            <person name="Pu L.-L."/>
            <person name="Puazo M."/>
            <person name="Qu C."/>
            <person name="Quiroz J."/>
            <person name="Raj R."/>
            <person name="Weissenberger G."/>
            <person name="Xin Y."/>
            <person name="Zou X."/>
            <person name="Han Y."/>
            <person name="Richards S."/>
            <person name="Worley K."/>
            <person name="Muzny D."/>
            <person name="Gibbs R."/>
        </authorList>
    </citation>
    <scope>NUCLEOTIDE SEQUENCE</scope>
    <source>
        <strain evidence="2">Sampled in the wild</strain>
    </source>
</reference>